<keyword evidence="5" id="KW-0804">Transcription</keyword>
<evidence type="ECO:0000313" key="9">
    <source>
        <dbReference type="EMBL" id="MBO8413968.1"/>
    </source>
</evidence>
<accession>A0A9D9D725</accession>
<dbReference type="InterPro" id="IPR038087">
    <property type="entry name" value="RNAP_delta_N_dom_sf"/>
</dbReference>
<keyword evidence="4 9" id="KW-0548">Nucleotidyltransferase</keyword>
<dbReference type="Pfam" id="PF05066">
    <property type="entry name" value="HARE-HTH"/>
    <property type="match status" value="1"/>
</dbReference>
<dbReference type="InterPro" id="IPR029757">
    <property type="entry name" value="RpoE"/>
</dbReference>
<dbReference type="NCBIfam" id="TIGR04567">
    <property type="entry name" value="RNAP_delt_lowGC"/>
    <property type="match status" value="1"/>
</dbReference>
<dbReference type="GO" id="GO:0016779">
    <property type="term" value="F:nucleotidyltransferase activity"/>
    <property type="evidence" value="ECO:0007669"/>
    <property type="project" value="UniProtKB-KW"/>
</dbReference>
<reference evidence="9" key="2">
    <citation type="journal article" date="2021" name="PeerJ">
        <title>Extensive microbial diversity within the chicken gut microbiome revealed by metagenomics and culture.</title>
        <authorList>
            <person name="Gilroy R."/>
            <person name="Ravi A."/>
            <person name="Getino M."/>
            <person name="Pursley I."/>
            <person name="Horton D.L."/>
            <person name="Alikhan N.F."/>
            <person name="Baker D."/>
            <person name="Gharbi K."/>
            <person name="Hall N."/>
            <person name="Watson M."/>
            <person name="Adriaenssens E.M."/>
            <person name="Foster-Nyarko E."/>
            <person name="Jarju S."/>
            <person name="Secka A."/>
            <person name="Antonio M."/>
            <person name="Oren A."/>
            <person name="Chaudhuri R.R."/>
            <person name="La Ragione R."/>
            <person name="Hildebrand F."/>
            <person name="Pallen M.J."/>
        </authorList>
    </citation>
    <scope>NUCLEOTIDE SEQUENCE</scope>
    <source>
        <strain evidence="9">1748</strain>
    </source>
</reference>
<dbReference type="GO" id="GO:0006351">
    <property type="term" value="P:DNA-templated transcription"/>
    <property type="evidence" value="ECO:0007669"/>
    <property type="project" value="InterPro"/>
</dbReference>
<feature type="domain" description="HTH HARE-type" evidence="8">
    <location>
        <begin position="4"/>
        <end position="71"/>
    </location>
</feature>
<dbReference type="Proteomes" id="UP000823629">
    <property type="component" value="Unassembled WGS sequence"/>
</dbReference>
<sequence length="133" mass="15351">MVRKSMLDCAYEILKNSDKPISFKELVELVSKELEMSKEEVDARISQFYTNLSLDGRFVVLQDNYWELRERVPFEKVHIDMNDAYNDAEEAEEDEDDKEKELGEDSEESLGDFDAADEVNDASADEVKKELGV</sequence>
<evidence type="ECO:0000256" key="3">
    <source>
        <dbReference type="ARBA" id="ARBA00022679"/>
    </source>
</evidence>
<dbReference type="Gene3D" id="1.10.10.1250">
    <property type="entry name" value="RNA polymerase, subunit delta, N-terminal domain"/>
    <property type="match status" value="1"/>
</dbReference>
<comment type="caution">
    <text evidence="9">The sequence shown here is derived from an EMBL/GenBank/DDBJ whole genome shotgun (WGS) entry which is preliminary data.</text>
</comment>
<evidence type="ECO:0000256" key="5">
    <source>
        <dbReference type="ARBA" id="ARBA00023163"/>
    </source>
</evidence>
<evidence type="ECO:0000259" key="8">
    <source>
        <dbReference type="PROSITE" id="PS51913"/>
    </source>
</evidence>
<name>A0A9D9D725_9BACL</name>
<feature type="compositionally biased region" description="Acidic residues" evidence="7">
    <location>
        <begin position="86"/>
        <end position="124"/>
    </location>
</feature>
<evidence type="ECO:0000256" key="6">
    <source>
        <dbReference type="ARBA" id="ARBA00031937"/>
    </source>
</evidence>
<evidence type="ECO:0000256" key="2">
    <source>
        <dbReference type="ARBA" id="ARBA00022478"/>
    </source>
</evidence>
<keyword evidence="3 9" id="KW-0808">Transferase</keyword>
<evidence type="ECO:0000256" key="1">
    <source>
        <dbReference type="ARBA" id="ARBA00009828"/>
    </source>
</evidence>
<protein>
    <recommendedName>
        <fullName evidence="6">RNAP delta factor</fullName>
    </recommendedName>
</protein>
<dbReference type="EMBL" id="JADING010000014">
    <property type="protein sequence ID" value="MBO8413968.1"/>
    <property type="molecule type" value="Genomic_DNA"/>
</dbReference>
<keyword evidence="2 9" id="KW-0240">DNA-directed RNA polymerase</keyword>
<gene>
    <name evidence="9" type="primary">rpoE</name>
    <name evidence="9" type="ORF">IAC78_00590</name>
</gene>
<evidence type="ECO:0000256" key="7">
    <source>
        <dbReference type="SAM" id="MobiDB-lite"/>
    </source>
</evidence>
<feature type="region of interest" description="Disordered" evidence="7">
    <location>
        <begin position="83"/>
        <end position="133"/>
    </location>
</feature>
<proteinExistence type="inferred from homology"/>
<organism evidence="9 10">
    <name type="scientific">Candidatus Scatoplasma merdavium</name>
    <dbReference type="NCBI Taxonomy" id="2840932"/>
    <lineage>
        <taxon>Bacteria</taxon>
        <taxon>Bacillati</taxon>
        <taxon>Bacillota</taxon>
        <taxon>Bacilli</taxon>
        <taxon>Bacillales</taxon>
        <taxon>Candidatus Scatoplasma</taxon>
    </lineage>
</organism>
<evidence type="ECO:0000256" key="4">
    <source>
        <dbReference type="ARBA" id="ARBA00022695"/>
    </source>
</evidence>
<comment type="similarity">
    <text evidence="1">Belongs to the RpoE family.</text>
</comment>
<dbReference type="GO" id="GO:0006355">
    <property type="term" value="P:regulation of DNA-templated transcription"/>
    <property type="evidence" value="ECO:0007669"/>
    <property type="project" value="InterPro"/>
</dbReference>
<reference evidence="9" key="1">
    <citation type="submission" date="2020-10" db="EMBL/GenBank/DDBJ databases">
        <authorList>
            <person name="Gilroy R."/>
        </authorList>
    </citation>
    <scope>NUCLEOTIDE SEQUENCE</scope>
    <source>
        <strain evidence="9">1748</strain>
    </source>
</reference>
<dbReference type="PROSITE" id="PS51913">
    <property type="entry name" value="HTH_HARE"/>
    <property type="match status" value="1"/>
</dbReference>
<dbReference type="GO" id="GO:0000428">
    <property type="term" value="C:DNA-directed RNA polymerase complex"/>
    <property type="evidence" value="ECO:0007669"/>
    <property type="project" value="UniProtKB-KW"/>
</dbReference>
<evidence type="ECO:0000313" key="10">
    <source>
        <dbReference type="Proteomes" id="UP000823629"/>
    </source>
</evidence>
<dbReference type="InterPro" id="IPR007759">
    <property type="entry name" value="Asxl_HARE-HTH"/>
</dbReference>
<dbReference type="AlphaFoldDB" id="A0A9D9D725"/>